<feature type="binding site" evidence="4">
    <location>
        <position position="298"/>
    </location>
    <ligand>
        <name>FAD</name>
        <dbReference type="ChEBI" id="CHEBI:57692"/>
    </ligand>
</feature>
<evidence type="ECO:0000256" key="3">
    <source>
        <dbReference type="ARBA" id="ARBA00022827"/>
    </source>
</evidence>
<feature type="domain" description="FAD/NAD(P)-binding" evidence="7">
    <location>
        <begin position="7"/>
        <end position="311"/>
    </location>
</feature>
<evidence type="ECO:0000256" key="5">
    <source>
        <dbReference type="PIRSR" id="PIRSR000350-4"/>
    </source>
</evidence>
<accession>A0A0R2JCF5</accession>
<keyword evidence="4" id="KW-0520">NAD</keyword>
<feature type="binding site" evidence="4">
    <location>
        <position position="258"/>
    </location>
    <ligand>
        <name>NAD(+)</name>
        <dbReference type="ChEBI" id="CHEBI:57540"/>
    </ligand>
</feature>
<dbReference type="InterPro" id="IPR023753">
    <property type="entry name" value="FAD/NAD-binding_dom"/>
</dbReference>
<dbReference type="OrthoDB" id="9800167at2"/>
<feature type="disulfide bond" description="Redox-active" evidence="5">
    <location>
        <begin position="41"/>
        <end position="46"/>
    </location>
</feature>
<name>A0A0R2JCF5_9LACO</name>
<reference evidence="8 9" key="1">
    <citation type="journal article" date="2015" name="Genome Announc.">
        <title>Expanding the biotechnology potential of lactobacilli through comparative genomics of 213 strains and associated genera.</title>
        <authorList>
            <person name="Sun Z."/>
            <person name="Harris H.M."/>
            <person name="McCann A."/>
            <person name="Guo C."/>
            <person name="Argimon S."/>
            <person name="Zhang W."/>
            <person name="Yang X."/>
            <person name="Jeffery I.B."/>
            <person name="Cooney J.C."/>
            <person name="Kagawa T.F."/>
            <person name="Liu W."/>
            <person name="Song Y."/>
            <person name="Salvetti E."/>
            <person name="Wrobel A."/>
            <person name="Rasinkangas P."/>
            <person name="Parkhill J."/>
            <person name="Rea M.C."/>
            <person name="O'Sullivan O."/>
            <person name="Ritari J."/>
            <person name="Douillard F.P."/>
            <person name="Paul Ross R."/>
            <person name="Yang R."/>
            <person name="Briner A.E."/>
            <person name="Felis G.E."/>
            <person name="de Vos W.M."/>
            <person name="Barrangou R."/>
            <person name="Klaenhammer T.R."/>
            <person name="Caufield P.W."/>
            <person name="Cui Y."/>
            <person name="Zhang H."/>
            <person name="O'Toole P.W."/>
        </authorList>
    </citation>
    <scope>NUCLEOTIDE SEQUENCE [LARGE SCALE GENOMIC DNA]</scope>
    <source>
        <strain evidence="8 9">DSM 20593</strain>
    </source>
</reference>
<dbReference type="EMBL" id="JQBP01000003">
    <property type="protein sequence ID" value="KRN74990.1"/>
    <property type="molecule type" value="Genomic_DNA"/>
</dbReference>
<evidence type="ECO:0000259" key="7">
    <source>
        <dbReference type="Pfam" id="PF07992"/>
    </source>
</evidence>
<evidence type="ECO:0000256" key="1">
    <source>
        <dbReference type="ARBA" id="ARBA00007532"/>
    </source>
</evidence>
<dbReference type="PRINTS" id="PR00368">
    <property type="entry name" value="FADPNR"/>
</dbReference>
<evidence type="ECO:0000313" key="9">
    <source>
        <dbReference type="Proteomes" id="UP000051655"/>
    </source>
</evidence>
<dbReference type="PATRIC" id="fig|1616.3.peg.767"/>
<dbReference type="AlphaFoldDB" id="A0A0R2JCF5"/>
<sequence>MQKFNLGVIGSGPAGLAAAFEAQKLGQKVVIIEKYQWGGTCPNYGCDPKKILLSAVEGLERQKALKGRGLEGDLKINWPELMAFKQTYVDAVKPRKIKGLDAAGITHLAGTAHFIDGQTVQVGDETLTADYWIIATGQRPKMATFPGAELTIDSEAFLNLKTMPQDITFIGAGYIGVEFANISRMAGSHVHVVARHKQILKDFDPVLTTALKEQMVHDGIELTSEVEVASIQNVGQQYQVTLTNGQQWLTDQVVLTIGRQGNTDQLDAVTGQIELHQSHVVVNQYLQTTNPHVYAIGDVADNAVPKLVPVGNFEGRYVARHLFGTESGPINYQTLPEVVFGSPRIAQTGMKMADAQAKGLTVHEFKWDKVITFYRYQDHPIIRVALDQNGVIRGASVYAKEAEELINYFVTAINEERTLSETQANLYAYPSLGSEFAGFYE</sequence>
<evidence type="ECO:0000313" key="8">
    <source>
        <dbReference type="EMBL" id="KRN74990.1"/>
    </source>
</evidence>
<protein>
    <recommendedName>
        <fullName evidence="10">Glutathione reductase</fullName>
    </recommendedName>
</protein>
<dbReference type="Pfam" id="PF02852">
    <property type="entry name" value="Pyr_redox_dim"/>
    <property type="match status" value="1"/>
</dbReference>
<dbReference type="PANTHER" id="PTHR43014">
    <property type="entry name" value="MERCURIC REDUCTASE"/>
    <property type="match status" value="1"/>
</dbReference>
<gene>
    <name evidence="8" type="ORF">IV73_GL000747</name>
</gene>
<dbReference type="Gene3D" id="3.50.50.60">
    <property type="entry name" value="FAD/NAD(P)-binding domain"/>
    <property type="match status" value="1"/>
</dbReference>
<comment type="similarity">
    <text evidence="1">Belongs to the class-I pyridine nucleotide-disulfide oxidoreductase family.</text>
</comment>
<keyword evidence="3 4" id="KW-0274">FAD</keyword>
<dbReference type="GO" id="GO:0016491">
    <property type="term" value="F:oxidoreductase activity"/>
    <property type="evidence" value="ECO:0007669"/>
    <property type="project" value="InterPro"/>
</dbReference>
<evidence type="ECO:0000256" key="4">
    <source>
        <dbReference type="PIRSR" id="PIRSR000350-3"/>
    </source>
</evidence>
<keyword evidence="9" id="KW-1185">Reference proteome</keyword>
<dbReference type="InterPro" id="IPR016156">
    <property type="entry name" value="FAD/NAD-linked_Rdtase_dimer_sf"/>
</dbReference>
<keyword evidence="4" id="KW-0547">Nucleotide-binding</keyword>
<dbReference type="Pfam" id="PF07992">
    <property type="entry name" value="Pyr_redox_2"/>
    <property type="match status" value="1"/>
</dbReference>
<dbReference type="Proteomes" id="UP000051655">
    <property type="component" value="Unassembled WGS sequence"/>
</dbReference>
<dbReference type="SUPFAM" id="SSF55424">
    <property type="entry name" value="FAD/NAD-linked reductases, dimerisation (C-terminal) domain"/>
    <property type="match status" value="1"/>
</dbReference>
<dbReference type="RefSeq" id="WP_057754974.1">
    <property type="nucleotide sequence ID" value="NZ_JQBP01000003.1"/>
</dbReference>
<dbReference type="PIRSF" id="PIRSF000350">
    <property type="entry name" value="Mercury_reductase_MerA"/>
    <property type="match status" value="1"/>
</dbReference>
<dbReference type="STRING" id="1616.IV73_GL000747"/>
<comment type="cofactor">
    <cofactor evidence="4">
        <name>FAD</name>
        <dbReference type="ChEBI" id="CHEBI:57692"/>
    </cofactor>
    <text evidence="4">Binds 1 FAD per subunit.</text>
</comment>
<dbReference type="PANTHER" id="PTHR43014:SF5">
    <property type="entry name" value="GLUTATHIONE REDUCTASE (NADPH)"/>
    <property type="match status" value="1"/>
</dbReference>
<dbReference type="SUPFAM" id="SSF51905">
    <property type="entry name" value="FAD/NAD(P)-binding domain"/>
    <property type="match status" value="1"/>
</dbReference>
<dbReference type="InterPro" id="IPR001100">
    <property type="entry name" value="Pyr_nuc-diS_OxRdtase"/>
</dbReference>
<dbReference type="GO" id="GO:0000166">
    <property type="term" value="F:nucleotide binding"/>
    <property type="evidence" value="ECO:0007669"/>
    <property type="project" value="UniProtKB-KW"/>
</dbReference>
<dbReference type="InterPro" id="IPR004099">
    <property type="entry name" value="Pyr_nucl-diS_OxRdtase_dimer"/>
</dbReference>
<dbReference type="InterPro" id="IPR036188">
    <property type="entry name" value="FAD/NAD-bd_sf"/>
</dbReference>
<comment type="caution">
    <text evidence="8">The sequence shown here is derived from an EMBL/GenBank/DDBJ whole genome shotgun (WGS) entry which is preliminary data.</text>
</comment>
<evidence type="ECO:0000259" key="6">
    <source>
        <dbReference type="Pfam" id="PF02852"/>
    </source>
</evidence>
<organism evidence="8 9">
    <name type="scientific">Weissella kandleri</name>
    <dbReference type="NCBI Taxonomy" id="1616"/>
    <lineage>
        <taxon>Bacteria</taxon>
        <taxon>Bacillati</taxon>
        <taxon>Bacillota</taxon>
        <taxon>Bacilli</taxon>
        <taxon>Lactobacillales</taxon>
        <taxon>Lactobacillaceae</taxon>
        <taxon>Weissella</taxon>
    </lineage>
</organism>
<dbReference type="PRINTS" id="PR00411">
    <property type="entry name" value="PNDRDTASEI"/>
</dbReference>
<evidence type="ECO:0008006" key="10">
    <source>
        <dbReference type="Google" id="ProtNLM"/>
    </source>
</evidence>
<proteinExistence type="inferred from homology"/>
<feature type="binding site" evidence="4">
    <location>
        <position position="50"/>
    </location>
    <ligand>
        <name>FAD</name>
        <dbReference type="ChEBI" id="CHEBI:57692"/>
    </ligand>
</feature>
<feature type="binding site" evidence="4">
    <location>
        <begin position="171"/>
        <end position="178"/>
    </location>
    <ligand>
        <name>NAD(+)</name>
        <dbReference type="ChEBI" id="CHEBI:57540"/>
    </ligand>
</feature>
<feature type="domain" description="Pyridine nucleotide-disulphide oxidoreductase dimerisation" evidence="6">
    <location>
        <begin position="336"/>
        <end position="436"/>
    </location>
</feature>
<evidence type="ECO:0000256" key="2">
    <source>
        <dbReference type="ARBA" id="ARBA00022630"/>
    </source>
</evidence>
<keyword evidence="2" id="KW-0285">Flavoprotein</keyword>